<evidence type="ECO:0000313" key="2">
    <source>
        <dbReference type="EMBL" id="TXS24146.1"/>
    </source>
</evidence>
<proteinExistence type="predicted"/>
<sequence>MSDATSDASSAEQSGGGSTVTVVVAAAANLGIALAKLVAGLISGSSAML</sequence>
<keyword evidence="1" id="KW-1133">Transmembrane helix</keyword>
<keyword evidence="1" id="KW-0812">Transmembrane</keyword>
<dbReference type="AlphaFoldDB" id="A0A652KKP1"/>
<feature type="transmembrane region" description="Helical" evidence="1">
    <location>
        <begin position="20"/>
        <end position="42"/>
    </location>
</feature>
<evidence type="ECO:0000256" key="1">
    <source>
        <dbReference type="SAM" id="Phobius"/>
    </source>
</evidence>
<protein>
    <submittedName>
        <fullName evidence="2">Cation transporter</fullName>
    </submittedName>
</protein>
<organism evidence="2">
    <name type="scientific">Streptomyces sp. gb1(2016)</name>
    <dbReference type="NCBI Taxonomy" id="1828321"/>
    <lineage>
        <taxon>Bacteria</taxon>
        <taxon>Bacillati</taxon>
        <taxon>Actinomycetota</taxon>
        <taxon>Actinomycetes</taxon>
        <taxon>Kitasatosporales</taxon>
        <taxon>Streptomycetaceae</taxon>
        <taxon>Streptomyces</taxon>
    </lineage>
</organism>
<name>A0A652KKP1_9ACTN</name>
<reference evidence="2" key="1">
    <citation type="submission" date="2018-10" db="EMBL/GenBank/DDBJ databases">
        <authorList>
            <person name="Hariharan J."/>
            <person name="Choudoir M.J."/>
            <person name="Diebold P."/>
            <person name="Panke-Buisse K."/>
            <person name="Campbell A.N."/>
            <person name="Buckley D.H."/>
        </authorList>
    </citation>
    <scope>NUCLEOTIDE SEQUENCE</scope>
    <source>
        <strain evidence="2">Gb1</strain>
    </source>
</reference>
<dbReference type="EMBL" id="RDBM01000037">
    <property type="protein sequence ID" value="TXS24146.1"/>
    <property type="molecule type" value="Genomic_DNA"/>
</dbReference>
<comment type="caution">
    <text evidence="2">The sequence shown here is derived from an EMBL/GenBank/DDBJ whole genome shotgun (WGS) entry which is preliminary data.</text>
</comment>
<feature type="non-terminal residue" evidence="2">
    <location>
        <position position="49"/>
    </location>
</feature>
<keyword evidence="1" id="KW-0472">Membrane</keyword>
<accession>A0A652KKP1</accession>
<gene>
    <name evidence="2" type="ORF">EAO74_27030</name>
</gene>